<feature type="transmembrane region" description="Helical" evidence="8">
    <location>
        <begin position="116"/>
        <end position="137"/>
    </location>
</feature>
<reference evidence="9 10" key="1">
    <citation type="journal article" date="2015" name="Nature">
        <title>rRNA introns, odd ribosomes, and small enigmatic genomes across a large radiation of phyla.</title>
        <authorList>
            <person name="Brown C.T."/>
            <person name="Hug L.A."/>
            <person name="Thomas B.C."/>
            <person name="Sharon I."/>
            <person name="Castelle C.J."/>
            <person name="Singh A."/>
            <person name="Wilkins M.J."/>
            <person name="Williams K.H."/>
            <person name="Banfield J.F."/>
        </authorList>
    </citation>
    <scope>NUCLEOTIDE SEQUENCE [LARGE SCALE GENOMIC DNA]</scope>
</reference>
<protein>
    <submittedName>
        <fullName evidence="9">Aromatic amino acid permease</fullName>
    </submittedName>
</protein>
<feature type="transmembrane region" description="Helical" evidence="8">
    <location>
        <begin position="219"/>
        <end position="239"/>
    </location>
</feature>
<feature type="transmembrane region" description="Helical" evidence="8">
    <location>
        <begin position="296"/>
        <end position="313"/>
    </location>
</feature>
<comment type="caution">
    <text evidence="9">The sequence shown here is derived from an EMBL/GenBank/DDBJ whole genome shotgun (WGS) entry which is preliminary data.</text>
</comment>
<evidence type="ECO:0000256" key="5">
    <source>
        <dbReference type="ARBA" id="ARBA00022692"/>
    </source>
</evidence>
<dbReference type="GO" id="GO:0005886">
    <property type="term" value="C:plasma membrane"/>
    <property type="evidence" value="ECO:0007669"/>
    <property type="project" value="UniProtKB-SubCell"/>
</dbReference>
<evidence type="ECO:0000313" key="9">
    <source>
        <dbReference type="EMBL" id="KKS27807.1"/>
    </source>
</evidence>
<feature type="transmembrane region" description="Helical" evidence="8">
    <location>
        <begin position="85"/>
        <end position="104"/>
    </location>
</feature>
<keyword evidence="2" id="KW-0813">Transport</keyword>
<evidence type="ECO:0000256" key="4">
    <source>
        <dbReference type="ARBA" id="ARBA00022519"/>
    </source>
</evidence>
<accession>A0A0G0XTS1</accession>
<feature type="transmembrane region" description="Helical" evidence="8">
    <location>
        <begin position="12"/>
        <end position="31"/>
    </location>
</feature>
<proteinExistence type="predicted"/>
<dbReference type="InterPro" id="IPR018227">
    <property type="entry name" value="Amino_acid_transport_2"/>
</dbReference>
<organism evidence="9 10">
    <name type="scientific">Candidatus Yanofskybacteria bacterium GW2011_GWC2_41_9</name>
    <dbReference type="NCBI Taxonomy" id="1619029"/>
    <lineage>
        <taxon>Bacteria</taxon>
        <taxon>Candidatus Yanofskyibacteriota</taxon>
    </lineage>
</organism>
<keyword evidence="5 8" id="KW-0812">Transmembrane</keyword>
<evidence type="ECO:0000256" key="3">
    <source>
        <dbReference type="ARBA" id="ARBA00022475"/>
    </source>
</evidence>
<evidence type="ECO:0000256" key="6">
    <source>
        <dbReference type="ARBA" id="ARBA00022989"/>
    </source>
</evidence>
<feature type="transmembrane region" description="Helical" evidence="8">
    <location>
        <begin position="149"/>
        <end position="169"/>
    </location>
</feature>
<dbReference type="AlphaFoldDB" id="A0A0G0XTS1"/>
<comment type="subcellular location">
    <subcellularLocation>
        <location evidence="1">Cell inner membrane</location>
        <topology evidence="1">Multi-pass membrane protein</topology>
    </subcellularLocation>
</comment>
<feature type="transmembrane region" description="Helical" evidence="8">
    <location>
        <begin position="359"/>
        <end position="378"/>
    </location>
</feature>
<evidence type="ECO:0000256" key="2">
    <source>
        <dbReference type="ARBA" id="ARBA00022448"/>
    </source>
</evidence>
<evidence type="ECO:0000256" key="7">
    <source>
        <dbReference type="ARBA" id="ARBA00023136"/>
    </source>
</evidence>
<sequence length="379" mass="41630">MIWKDKTFLRSAAVLVGTMVGVGVFGIPFTFAKAGFWVGFLFLIFIAGITLLTDFMYGEIILRTQAKHQLVGYAQIYLGPFFKKAVFFTAALSTYAALLAYIIISGDFLSNIFSNFFYFSPATYSAIFFAVLSVIIFKGIKTVSWVELFLAALFAAVIMSIFIFGIGKINFANFSSVTSEYWFLPYGILLFAFAGLPAVPMQRQLLAGREELFKKSILVSVLLVAILYFIFAFSVLGVSGDTTTPDAISGLFVSLGGTIVFFGSLFGVLAVSTSYLMLGSAFLDIFNLDFGISRKLSWLLVILPPFVLFLGGMRTFIDVISLAGSVGIGVEGVVLVLIFRKSKITGDRIPEYSLKIPRWLLYFLAAVFISGAVYAIFIK</sequence>
<keyword evidence="7 8" id="KW-0472">Membrane</keyword>
<gene>
    <name evidence="9" type="ORF">UU84_C0001G0039</name>
</gene>
<dbReference type="Pfam" id="PF03222">
    <property type="entry name" value="Trp_Tyr_perm"/>
    <property type="match status" value="1"/>
</dbReference>
<dbReference type="Gene3D" id="1.20.1740.10">
    <property type="entry name" value="Amino acid/polyamine transporter I"/>
    <property type="match status" value="1"/>
</dbReference>
<evidence type="ECO:0000256" key="1">
    <source>
        <dbReference type="ARBA" id="ARBA00004429"/>
    </source>
</evidence>
<evidence type="ECO:0000256" key="8">
    <source>
        <dbReference type="SAM" id="Phobius"/>
    </source>
</evidence>
<feature type="transmembrane region" description="Helical" evidence="8">
    <location>
        <begin position="251"/>
        <end position="276"/>
    </location>
</feature>
<name>A0A0G0XTS1_9BACT</name>
<keyword evidence="4" id="KW-0997">Cell inner membrane</keyword>
<feature type="transmembrane region" description="Helical" evidence="8">
    <location>
        <begin position="37"/>
        <end position="57"/>
    </location>
</feature>
<dbReference type="PANTHER" id="PTHR32195">
    <property type="entry name" value="OS07G0662800 PROTEIN"/>
    <property type="match status" value="1"/>
</dbReference>
<dbReference type="GO" id="GO:0003333">
    <property type="term" value="P:amino acid transmembrane transport"/>
    <property type="evidence" value="ECO:0007669"/>
    <property type="project" value="InterPro"/>
</dbReference>
<evidence type="ECO:0000313" key="10">
    <source>
        <dbReference type="Proteomes" id="UP000033859"/>
    </source>
</evidence>
<feature type="transmembrane region" description="Helical" evidence="8">
    <location>
        <begin position="319"/>
        <end position="339"/>
    </location>
</feature>
<keyword evidence="6 8" id="KW-1133">Transmembrane helix</keyword>
<feature type="transmembrane region" description="Helical" evidence="8">
    <location>
        <begin position="181"/>
        <end position="199"/>
    </location>
</feature>
<dbReference type="Proteomes" id="UP000033859">
    <property type="component" value="Unassembled WGS sequence"/>
</dbReference>
<dbReference type="PANTHER" id="PTHR32195:SF26">
    <property type="entry name" value="TRYPTOPHAN OR TYROSINE TRANSPORTER PROTEIN"/>
    <property type="match status" value="1"/>
</dbReference>
<dbReference type="EMBL" id="LCCE01000001">
    <property type="protein sequence ID" value="KKS27807.1"/>
    <property type="molecule type" value="Genomic_DNA"/>
</dbReference>
<keyword evidence="3" id="KW-1003">Cell membrane</keyword>